<gene>
    <name evidence="2" type="ORF">KQY15_10135</name>
</gene>
<keyword evidence="3" id="KW-1185">Reference proteome</keyword>
<feature type="transmembrane region" description="Helical" evidence="1">
    <location>
        <begin position="12"/>
        <end position="34"/>
    </location>
</feature>
<dbReference type="PROSITE" id="PS00409">
    <property type="entry name" value="PROKAR_NTER_METHYL"/>
    <property type="match status" value="1"/>
</dbReference>
<name>A0ABS6MKV6_9GAMM</name>
<dbReference type="Proteomes" id="UP000704611">
    <property type="component" value="Unassembled WGS sequence"/>
</dbReference>
<keyword evidence="1" id="KW-0472">Membrane</keyword>
<evidence type="ECO:0000256" key="1">
    <source>
        <dbReference type="SAM" id="Phobius"/>
    </source>
</evidence>
<dbReference type="RefSeq" id="WP_217669084.1">
    <property type="nucleotide sequence ID" value="NZ_JAHRID010000004.1"/>
</dbReference>
<proteinExistence type="predicted"/>
<evidence type="ECO:0000313" key="2">
    <source>
        <dbReference type="EMBL" id="MBV2129453.1"/>
    </source>
</evidence>
<organism evidence="2 3">
    <name type="scientific">Arsukibacterium indicum</name>
    <dbReference type="NCBI Taxonomy" id="2848612"/>
    <lineage>
        <taxon>Bacteria</taxon>
        <taxon>Pseudomonadati</taxon>
        <taxon>Pseudomonadota</taxon>
        <taxon>Gammaproteobacteria</taxon>
        <taxon>Chromatiales</taxon>
        <taxon>Chromatiaceae</taxon>
        <taxon>Arsukibacterium</taxon>
    </lineage>
</organism>
<dbReference type="Pfam" id="PF16732">
    <property type="entry name" value="ComP_DUS"/>
    <property type="match status" value="1"/>
</dbReference>
<evidence type="ECO:0000313" key="3">
    <source>
        <dbReference type="Proteomes" id="UP000704611"/>
    </source>
</evidence>
<dbReference type="InterPro" id="IPR031982">
    <property type="entry name" value="PilE-like"/>
</dbReference>
<keyword evidence="1" id="KW-0812">Transmembrane</keyword>
<dbReference type="EMBL" id="JAHRID010000004">
    <property type="protein sequence ID" value="MBV2129453.1"/>
    <property type="molecule type" value="Genomic_DNA"/>
</dbReference>
<sequence length="140" mass="15253">MTILTAKQKGMTLIEIMIVVAIVGILAAVAYPSYQNHILRSHRAAATSCLLELSQFMERNYTQNMRYNSADFALPNLQCMTESATRYTYTSEQAQRTYTVTATAIGPQVNDTGCTVLGMNQAGTKLVDGASDAATVAECW</sequence>
<reference evidence="2 3" key="1">
    <citation type="submission" date="2021-06" db="EMBL/GenBank/DDBJ databases">
        <title>Rheinheimera indica sp. nov., isolated from deep-sea sediment.</title>
        <authorList>
            <person name="Wang Z."/>
            <person name="Zhang X.-Y."/>
        </authorList>
    </citation>
    <scope>NUCLEOTIDE SEQUENCE [LARGE SCALE GENOMIC DNA]</scope>
    <source>
        <strain evidence="2 3">SM2107</strain>
    </source>
</reference>
<keyword evidence="1" id="KW-1133">Transmembrane helix</keyword>
<comment type="caution">
    <text evidence="2">The sequence shown here is derived from an EMBL/GenBank/DDBJ whole genome shotgun (WGS) entry which is preliminary data.</text>
</comment>
<dbReference type="NCBIfam" id="TIGR02532">
    <property type="entry name" value="IV_pilin_GFxxxE"/>
    <property type="match status" value="1"/>
</dbReference>
<dbReference type="InterPro" id="IPR012902">
    <property type="entry name" value="N_methyl_site"/>
</dbReference>
<accession>A0ABS6MKV6</accession>
<protein>
    <submittedName>
        <fullName evidence="2">Type IV pilin protein</fullName>
    </submittedName>
</protein>
<dbReference type="Pfam" id="PF07963">
    <property type="entry name" value="N_methyl"/>
    <property type="match status" value="1"/>
</dbReference>